<proteinExistence type="predicted"/>
<reference evidence="1 2" key="1">
    <citation type="journal article" date="2019" name="Int. J. Syst. Evol. Microbiol.">
        <title>The Global Catalogue of Microorganisms (GCM) 10K type strain sequencing project: providing services to taxonomists for standard genome sequencing and annotation.</title>
        <authorList>
            <consortium name="The Broad Institute Genomics Platform"/>
            <consortium name="The Broad Institute Genome Sequencing Center for Infectious Disease"/>
            <person name="Wu L."/>
            <person name="Ma J."/>
        </authorList>
    </citation>
    <scope>NUCLEOTIDE SEQUENCE [LARGE SCALE GENOMIC DNA]</scope>
    <source>
        <strain evidence="1 2">JCM 9383</strain>
    </source>
</reference>
<sequence>MTSRLGPKVVWWVVDQESDQRHATLTDPRALPDGAKVPRLCGGQIAHAKPGSRTHPGALGIETFCGSCVAQSTGHCYGHNRQDHFYY</sequence>
<gene>
    <name evidence="1" type="ORF">GCM10010470_55020</name>
</gene>
<name>A0ABN3VK17_9PSEU</name>
<organism evidence="1 2">
    <name type="scientific">Saccharopolyspora taberi</name>
    <dbReference type="NCBI Taxonomy" id="60895"/>
    <lineage>
        <taxon>Bacteria</taxon>
        <taxon>Bacillati</taxon>
        <taxon>Actinomycetota</taxon>
        <taxon>Actinomycetes</taxon>
        <taxon>Pseudonocardiales</taxon>
        <taxon>Pseudonocardiaceae</taxon>
        <taxon>Saccharopolyspora</taxon>
    </lineage>
</organism>
<evidence type="ECO:0000313" key="2">
    <source>
        <dbReference type="Proteomes" id="UP001500979"/>
    </source>
</evidence>
<keyword evidence="2" id="KW-1185">Reference proteome</keyword>
<comment type="caution">
    <text evidence="1">The sequence shown here is derived from an EMBL/GenBank/DDBJ whole genome shotgun (WGS) entry which is preliminary data.</text>
</comment>
<dbReference type="EMBL" id="BAAAUX010000024">
    <property type="protein sequence ID" value="GAA2812596.1"/>
    <property type="molecule type" value="Genomic_DNA"/>
</dbReference>
<protein>
    <submittedName>
        <fullName evidence="1">Uncharacterized protein</fullName>
    </submittedName>
</protein>
<evidence type="ECO:0000313" key="1">
    <source>
        <dbReference type="EMBL" id="GAA2812596.1"/>
    </source>
</evidence>
<dbReference type="Proteomes" id="UP001500979">
    <property type="component" value="Unassembled WGS sequence"/>
</dbReference>
<accession>A0ABN3VK17</accession>